<dbReference type="AlphaFoldDB" id="A0A915DS82"/>
<evidence type="ECO:0000313" key="2">
    <source>
        <dbReference type="WBParaSite" id="jg2298"/>
    </source>
</evidence>
<name>A0A915DS82_9BILA</name>
<reference evidence="2" key="1">
    <citation type="submission" date="2022-11" db="UniProtKB">
        <authorList>
            <consortium name="WormBaseParasite"/>
        </authorList>
    </citation>
    <scope>IDENTIFICATION</scope>
</reference>
<evidence type="ECO:0000313" key="1">
    <source>
        <dbReference type="Proteomes" id="UP000887574"/>
    </source>
</evidence>
<keyword evidence="1" id="KW-1185">Reference proteome</keyword>
<organism evidence="1 2">
    <name type="scientific">Ditylenchus dipsaci</name>
    <dbReference type="NCBI Taxonomy" id="166011"/>
    <lineage>
        <taxon>Eukaryota</taxon>
        <taxon>Metazoa</taxon>
        <taxon>Ecdysozoa</taxon>
        <taxon>Nematoda</taxon>
        <taxon>Chromadorea</taxon>
        <taxon>Rhabditida</taxon>
        <taxon>Tylenchina</taxon>
        <taxon>Tylenchomorpha</taxon>
        <taxon>Sphaerularioidea</taxon>
        <taxon>Anguinidae</taxon>
        <taxon>Anguininae</taxon>
        <taxon>Ditylenchus</taxon>
    </lineage>
</organism>
<protein>
    <submittedName>
        <fullName evidence="2">Uncharacterized protein</fullName>
    </submittedName>
</protein>
<accession>A0A915DS82</accession>
<dbReference type="Proteomes" id="UP000887574">
    <property type="component" value="Unplaced"/>
</dbReference>
<dbReference type="WBParaSite" id="jg2298">
    <property type="protein sequence ID" value="jg2298"/>
    <property type="gene ID" value="jg2298"/>
</dbReference>
<proteinExistence type="predicted"/>
<sequence>MGRKGKTECWLHQYTKLVKMKTNESSHVLLHLSLFSLLSRRISTRFANFLSEKRGYLSVPYMRRTIWLAGYNALPTAV</sequence>